<proteinExistence type="predicted"/>
<organism evidence="1 2">
    <name type="scientific">Agromyces mariniharenae</name>
    <dbReference type="NCBI Taxonomy" id="2604423"/>
    <lineage>
        <taxon>Bacteria</taxon>
        <taxon>Bacillati</taxon>
        <taxon>Actinomycetota</taxon>
        <taxon>Actinomycetes</taxon>
        <taxon>Micrococcales</taxon>
        <taxon>Microbacteriaceae</taxon>
        <taxon>Agromyces</taxon>
    </lineage>
</organism>
<dbReference type="RefSeq" id="WP_148732277.1">
    <property type="nucleotide sequence ID" value="NZ_VSSB01000001.1"/>
</dbReference>
<gene>
    <name evidence="1" type="ORF">FYC51_03490</name>
</gene>
<protein>
    <submittedName>
        <fullName evidence="1">TfoX/Sxy family protein</fullName>
    </submittedName>
</protein>
<name>A0A5S4VFJ5_9MICO</name>
<accession>A0A5S4VFJ5</accession>
<evidence type="ECO:0000313" key="2">
    <source>
        <dbReference type="Proteomes" id="UP000325243"/>
    </source>
</evidence>
<dbReference type="EMBL" id="VSSB01000001">
    <property type="protein sequence ID" value="TYL52815.1"/>
    <property type="molecule type" value="Genomic_DNA"/>
</dbReference>
<dbReference type="AlphaFoldDB" id="A0A5S4VFJ5"/>
<dbReference type="SUPFAM" id="SSF159894">
    <property type="entry name" value="YgaC/TfoX-N like"/>
    <property type="match status" value="1"/>
</dbReference>
<keyword evidence="2" id="KW-1185">Reference proteome</keyword>
<sequence length="111" mass="12390">MAKPNPERDRALERLADVGSDLLARPDVAMTRMFGSESLSVRGRMFAFASNAGDLVVKLSEQRVDELGLDNMVMRGRPMREWAVVPYDAGPERWRVILGEAHGFVDETTPT</sequence>
<comment type="caution">
    <text evidence="1">The sequence shown here is derived from an EMBL/GenBank/DDBJ whole genome shotgun (WGS) entry which is preliminary data.</text>
</comment>
<reference evidence="1 2" key="1">
    <citation type="submission" date="2019-08" db="EMBL/GenBank/DDBJ databases">
        <authorList>
            <person name="Hu J."/>
        </authorList>
    </citation>
    <scope>NUCLEOTIDE SEQUENCE [LARGE SCALE GENOMIC DNA]</scope>
    <source>
        <strain evidence="1 2">NEAU-184</strain>
    </source>
</reference>
<evidence type="ECO:0000313" key="1">
    <source>
        <dbReference type="EMBL" id="TYL52815.1"/>
    </source>
</evidence>
<dbReference type="Proteomes" id="UP000325243">
    <property type="component" value="Unassembled WGS sequence"/>
</dbReference>